<dbReference type="PROSITE" id="PS50011">
    <property type="entry name" value="PROTEIN_KINASE_DOM"/>
    <property type="match status" value="2"/>
</dbReference>
<dbReference type="PROSITE" id="PS00107">
    <property type="entry name" value="PROTEIN_KINASE_ATP"/>
    <property type="match status" value="2"/>
</dbReference>
<dbReference type="OMA" id="CWNHEPN"/>
<protein>
    <recommendedName>
        <fullName evidence="14">Protein kinase domain-containing protein</fullName>
    </recommendedName>
</protein>
<dbReference type="FunFam" id="3.30.200.20:FF:000465">
    <property type="entry name" value="Cysteine-rich receptor-like protein kinase 6"/>
    <property type="match status" value="1"/>
</dbReference>
<evidence type="ECO:0000256" key="7">
    <source>
        <dbReference type="ARBA" id="ARBA00022741"/>
    </source>
</evidence>
<keyword evidence="10" id="KW-1133">Transmembrane helix</keyword>
<dbReference type="Gramene" id="TraesSTA2B03G00829520.3">
    <property type="protein sequence ID" value="TraesSTA2B03G00829520.3"/>
    <property type="gene ID" value="TraesSTA2B03G00829520"/>
</dbReference>
<evidence type="ECO:0000256" key="4">
    <source>
        <dbReference type="ARBA" id="ARBA00022692"/>
    </source>
</evidence>
<keyword evidence="12" id="KW-0325">Glycoprotein</keyword>
<dbReference type="GO" id="GO:0016020">
    <property type="term" value="C:membrane"/>
    <property type="evidence" value="ECO:0007669"/>
    <property type="project" value="UniProtKB-SubCell"/>
</dbReference>
<accession>A0A3B6BXC6</accession>
<dbReference type="InterPro" id="IPR000719">
    <property type="entry name" value="Prot_kinase_dom"/>
</dbReference>
<dbReference type="PROSITE" id="PS00108">
    <property type="entry name" value="PROTEIN_KINASE_ST"/>
    <property type="match status" value="2"/>
</dbReference>
<dbReference type="Gramene" id="TraesCS2B03G0075800.1">
    <property type="protein sequence ID" value="TraesCS2B03G0075800.1.CDS"/>
    <property type="gene ID" value="TraesCS2B03G0075800"/>
</dbReference>
<dbReference type="Gramene" id="TraesSTA2B03G00829520.4">
    <property type="protein sequence ID" value="TraesSTA2B03G00829520.4"/>
    <property type="gene ID" value="TraesSTA2B03G00829520"/>
</dbReference>
<feature type="domain" description="Protein kinase" evidence="14">
    <location>
        <begin position="345"/>
        <end position="640"/>
    </location>
</feature>
<dbReference type="GeneID" id="123043164"/>
<dbReference type="InterPro" id="IPR017441">
    <property type="entry name" value="Protein_kinase_ATP_BS"/>
</dbReference>
<evidence type="ECO:0000313" key="16">
    <source>
        <dbReference type="Proteomes" id="UP000019116"/>
    </source>
</evidence>
<evidence type="ECO:0000313" key="15">
    <source>
        <dbReference type="EnsemblPlants" id="TraesCS2B02G036700.1"/>
    </source>
</evidence>
<evidence type="ECO:0000256" key="8">
    <source>
        <dbReference type="ARBA" id="ARBA00022777"/>
    </source>
</evidence>
<keyword evidence="11" id="KW-0472">Membrane</keyword>
<feature type="binding site" evidence="13">
    <location>
        <position position="374"/>
    </location>
    <ligand>
        <name>ATP</name>
        <dbReference type="ChEBI" id="CHEBI:30616"/>
    </ligand>
</feature>
<evidence type="ECO:0000256" key="11">
    <source>
        <dbReference type="ARBA" id="ARBA00023136"/>
    </source>
</evidence>
<feature type="binding site" evidence="13">
    <location>
        <position position="46"/>
    </location>
    <ligand>
        <name>ATP</name>
        <dbReference type="ChEBI" id="CHEBI:30616"/>
    </ligand>
</feature>
<dbReference type="InterPro" id="IPR011009">
    <property type="entry name" value="Kinase-like_dom_sf"/>
</dbReference>
<keyword evidence="9 13" id="KW-0067">ATP-binding</keyword>
<dbReference type="RefSeq" id="XP_044321463.1">
    <property type="nucleotide sequence ID" value="XM_044465528.1"/>
</dbReference>
<dbReference type="SMR" id="A0A3B6BXC6"/>
<keyword evidence="7 13" id="KW-0547">Nucleotide-binding</keyword>
<keyword evidence="4" id="KW-0812">Transmembrane</keyword>
<evidence type="ECO:0000256" key="1">
    <source>
        <dbReference type="ARBA" id="ARBA00004167"/>
    </source>
</evidence>
<comment type="subcellular location">
    <subcellularLocation>
        <location evidence="1">Membrane</location>
        <topology evidence="1">Single-pass membrane protein</topology>
    </subcellularLocation>
</comment>
<dbReference type="EnsemblPlants" id="TraesCS2B02G036700.1">
    <property type="protein sequence ID" value="TraesCS2B02G036700.1"/>
    <property type="gene ID" value="TraesCS2B02G036700"/>
</dbReference>
<dbReference type="Pfam" id="PF00069">
    <property type="entry name" value="Pkinase"/>
    <property type="match status" value="2"/>
</dbReference>
<organism evidence="15">
    <name type="scientific">Triticum aestivum</name>
    <name type="common">Wheat</name>
    <dbReference type="NCBI Taxonomy" id="4565"/>
    <lineage>
        <taxon>Eukaryota</taxon>
        <taxon>Viridiplantae</taxon>
        <taxon>Streptophyta</taxon>
        <taxon>Embryophyta</taxon>
        <taxon>Tracheophyta</taxon>
        <taxon>Spermatophyta</taxon>
        <taxon>Magnoliopsida</taxon>
        <taxon>Liliopsida</taxon>
        <taxon>Poales</taxon>
        <taxon>Poaceae</taxon>
        <taxon>BOP clade</taxon>
        <taxon>Pooideae</taxon>
        <taxon>Triticodae</taxon>
        <taxon>Triticeae</taxon>
        <taxon>Triticinae</taxon>
        <taxon>Triticum</taxon>
    </lineage>
</organism>
<keyword evidence="2" id="KW-0723">Serine/threonine-protein kinase</keyword>
<dbReference type="GO" id="GO:0004674">
    <property type="term" value="F:protein serine/threonine kinase activity"/>
    <property type="evidence" value="ECO:0007669"/>
    <property type="project" value="UniProtKB-KW"/>
</dbReference>
<name>A0A3B6BXC6_WHEAT</name>
<dbReference type="Gene3D" id="3.30.200.20">
    <property type="entry name" value="Phosphorylase Kinase, domain 1"/>
    <property type="match status" value="2"/>
</dbReference>
<sequence length="654" mass="75155">MDSTCFRLHQLEAITNNFSGDQKVGSGGYGDVYKAVLNGEEIAVKKLHVLQGLDDEDFRNELCNFNKVNHKNIIRLIGYCHDTHERCVEYGGELILARIVERLLCFEYMQGGSLDKHIGDESCLLDWATCYKIIQGTCEGLNHLHNAQEKPIFHLDLKPSNILLDNNITPKITDLHFSTRVASTEEYYKTEIIRGTMSYMPPEYIECGIVSNKFDVFSLGAVIIRVVAGNKGYYRGHRELSRTQFIELVVENWKGRLQPSSEYRSHDIDILRVRTCVEMALRCVDRDREKRPCIEDIVHELEELEAEIKRIMSVPLEESKVLIPQMGSNPYHLPLQHLKDITDNFCDDRKLGSGGFGVVYKGVLQNGNMVAVKKLVMSTPKSQNQFENEGDLLMTLKHPNIVRLLGYCYETELIYVPYKDKFVFAQDTQHLLCLEYMPNGSLDNYISDAYVSSGLDWHTRYKVIEGIAFGLKYLHEEATVPIIHLDLKPPNILLDENFVPKITDFGLSRLFHQNQTIHTATYTGTFGYMALEYQLRGIITPMADIFSLGVIIMEVITGHRKYPYPDDIRKSSKDFIEREVQKWRIKLQEEPGYISLEADCQQIEKCIQIGLICVNPEPTKRPTVKKIIDMLQGLESMEWYIRNELSIDGIQEEQ</sequence>
<dbReference type="GO" id="GO:0006950">
    <property type="term" value="P:response to stress"/>
    <property type="evidence" value="ECO:0007669"/>
    <property type="project" value="UniProtKB-ARBA"/>
</dbReference>
<keyword evidence="8" id="KW-0418">Kinase</keyword>
<dbReference type="Gramene" id="TraesCS2B02G036700.1">
    <property type="protein sequence ID" value="TraesCS2B02G036700.1"/>
    <property type="gene ID" value="TraesCS2B02G036700"/>
</dbReference>
<dbReference type="STRING" id="4565.A0A3B6BXC6"/>
<dbReference type="Proteomes" id="UP000019116">
    <property type="component" value="Chromosome 2B"/>
</dbReference>
<dbReference type="PANTHER" id="PTHR45707">
    <property type="entry name" value="C2 CALCIUM/LIPID-BINDING PLANT PHOSPHORIBOSYLTRANSFERASE FAMILY PROTEIN"/>
    <property type="match status" value="1"/>
</dbReference>
<dbReference type="InterPro" id="IPR008271">
    <property type="entry name" value="Ser/Thr_kinase_AS"/>
</dbReference>
<keyword evidence="6" id="KW-0677">Repeat</keyword>
<gene>
    <name evidence="15" type="primary">LOC123043164</name>
</gene>
<proteinExistence type="predicted"/>
<dbReference type="Gramene" id="TraesSTA2B03G00829520.2">
    <property type="protein sequence ID" value="TraesSTA2B03G00829520.2"/>
    <property type="gene ID" value="TraesSTA2B03G00829520"/>
</dbReference>
<keyword evidence="3" id="KW-0808">Transferase</keyword>
<reference evidence="15" key="2">
    <citation type="submission" date="2018-10" db="UniProtKB">
        <authorList>
            <consortium name="EnsemblPlants"/>
        </authorList>
    </citation>
    <scope>IDENTIFICATION</scope>
</reference>
<evidence type="ECO:0000259" key="14">
    <source>
        <dbReference type="PROSITE" id="PS50011"/>
    </source>
</evidence>
<dbReference type="GO" id="GO:0005524">
    <property type="term" value="F:ATP binding"/>
    <property type="evidence" value="ECO:0007669"/>
    <property type="project" value="UniProtKB-UniRule"/>
</dbReference>
<evidence type="ECO:0000256" key="9">
    <source>
        <dbReference type="ARBA" id="ARBA00022840"/>
    </source>
</evidence>
<dbReference type="FunFam" id="1.10.510.10:FF:000129">
    <property type="entry name" value="cysteine-rich receptor-like protein kinase 10"/>
    <property type="match status" value="1"/>
</dbReference>
<keyword evidence="5" id="KW-0732">Signal</keyword>
<evidence type="ECO:0000256" key="12">
    <source>
        <dbReference type="ARBA" id="ARBA00023180"/>
    </source>
</evidence>
<dbReference type="SMART" id="SM00220">
    <property type="entry name" value="S_TKc"/>
    <property type="match status" value="2"/>
</dbReference>
<dbReference type="AlphaFoldDB" id="A0A3B6BXC6"/>
<dbReference type="Gramene" id="TraesSTA2B03G00829520.1">
    <property type="protein sequence ID" value="TraesSTA2B03G00829520.1"/>
    <property type="gene ID" value="TraesSTA2B03G00829520"/>
</dbReference>
<evidence type="ECO:0000256" key="10">
    <source>
        <dbReference type="ARBA" id="ARBA00022989"/>
    </source>
</evidence>
<dbReference type="PANTHER" id="PTHR45707:SF76">
    <property type="entry name" value="PROTEIN KINASE DOMAIN-CONTAINING PROTEIN"/>
    <property type="match status" value="1"/>
</dbReference>
<reference evidence="15" key="1">
    <citation type="submission" date="2018-08" db="EMBL/GenBank/DDBJ databases">
        <authorList>
            <person name="Rossello M."/>
        </authorList>
    </citation>
    <scope>NUCLEOTIDE SEQUENCE [LARGE SCALE GENOMIC DNA]</scope>
    <source>
        <strain evidence="15">cv. Chinese Spring</strain>
    </source>
</reference>
<feature type="domain" description="Protein kinase" evidence="14">
    <location>
        <begin position="18"/>
        <end position="302"/>
    </location>
</feature>
<evidence type="ECO:0000256" key="13">
    <source>
        <dbReference type="PROSITE-ProRule" id="PRU10141"/>
    </source>
</evidence>
<evidence type="ECO:0000256" key="2">
    <source>
        <dbReference type="ARBA" id="ARBA00022527"/>
    </source>
</evidence>
<keyword evidence="16" id="KW-1185">Reference proteome</keyword>
<dbReference type="SUPFAM" id="SSF56112">
    <property type="entry name" value="Protein kinase-like (PK-like)"/>
    <property type="match status" value="2"/>
</dbReference>
<evidence type="ECO:0000256" key="3">
    <source>
        <dbReference type="ARBA" id="ARBA00022679"/>
    </source>
</evidence>
<dbReference type="Gene3D" id="1.10.510.10">
    <property type="entry name" value="Transferase(Phosphotransferase) domain 1"/>
    <property type="match status" value="2"/>
</dbReference>
<dbReference type="OrthoDB" id="647973at2759"/>
<evidence type="ECO:0000256" key="5">
    <source>
        <dbReference type="ARBA" id="ARBA00022729"/>
    </source>
</evidence>
<evidence type="ECO:0000256" key="6">
    <source>
        <dbReference type="ARBA" id="ARBA00022737"/>
    </source>
</evidence>